<feature type="transmembrane region" description="Helical" evidence="10">
    <location>
        <begin position="212"/>
        <end position="232"/>
    </location>
</feature>
<keyword evidence="5 10" id="KW-0812">Transmembrane</keyword>
<keyword evidence="6 10" id="KW-1278">Translocase</keyword>
<evidence type="ECO:0000256" key="8">
    <source>
        <dbReference type="ARBA" id="ARBA00022989"/>
    </source>
</evidence>
<dbReference type="GO" id="GO:0055085">
    <property type="term" value="P:transmembrane transport"/>
    <property type="evidence" value="ECO:0007669"/>
    <property type="project" value="InterPro"/>
</dbReference>
<dbReference type="InterPro" id="IPR011303">
    <property type="entry name" value="RnfD_bac"/>
</dbReference>
<keyword evidence="1 10" id="KW-0813">Transport</keyword>
<dbReference type="Proteomes" id="UP000620366">
    <property type="component" value="Unassembled WGS sequence"/>
</dbReference>
<reference evidence="11" key="1">
    <citation type="submission" date="2020-08" db="EMBL/GenBank/DDBJ databases">
        <title>Genome public.</title>
        <authorList>
            <person name="Liu C."/>
            <person name="Sun Q."/>
        </authorList>
    </citation>
    <scope>NUCLEOTIDE SEQUENCE</scope>
    <source>
        <strain evidence="11">BX7</strain>
    </source>
</reference>
<organism evidence="11 12">
    <name type="scientific">Feifania hominis</name>
    <dbReference type="NCBI Taxonomy" id="2763660"/>
    <lineage>
        <taxon>Bacteria</taxon>
        <taxon>Bacillati</taxon>
        <taxon>Bacillota</taxon>
        <taxon>Clostridia</taxon>
        <taxon>Eubacteriales</taxon>
        <taxon>Feifaniaceae</taxon>
        <taxon>Feifania</taxon>
    </lineage>
</organism>
<feature type="transmembrane region" description="Helical" evidence="10">
    <location>
        <begin position="125"/>
        <end position="147"/>
    </location>
</feature>
<feature type="transmembrane region" description="Helical" evidence="10">
    <location>
        <begin position="21"/>
        <end position="39"/>
    </location>
</feature>
<keyword evidence="10" id="KW-1003">Cell membrane</keyword>
<evidence type="ECO:0000256" key="3">
    <source>
        <dbReference type="ARBA" id="ARBA00022630"/>
    </source>
</evidence>
<comment type="subcellular location">
    <subcellularLocation>
        <location evidence="10">Cell membrane</location>
        <topology evidence="10">Multi-pass membrane protein</topology>
    </subcellularLocation>
</comment>
<evidence type="ECO:0000256" key="10">
    <source>
        <dbReference type="HAMAP-Rule" id="MF_00462"/>
    </source>
</evidence>
<dbReference type="EC" id="7.-.-.-" evidence="10"/>
<evidence type="ECO:0000256" key="4">
    <source>
        <dbReference type="ARBA" id="ARBA00022643"/>
    </source>
</evidence>
<evidence type="ECO:0000256" key="5">
    <source>
        <dbReference type="ARBA" id="ARBA00022692"/>
    </source>
</evidence>
<proteinExistence type="inferred from homology"/>
<accession>A0A926DFK6</accession>
<comment type="subunit">
    <text evidence="10">The complex is composed of six subunits: RnfA, RnfB, RnfC, RnfD, RnfE and RnfG.</text>
</comment>
<dbReference type="PANTHER" id="PTHR30578:SF0">
    <property type="entry name" value="ION-TRANSLOCATING OXIDOREDUCTASE COMPLEX SUBUNIT D"/>
    <property type="match status" value="1"/>
</dbReference>
<dbReference type="HAMAP" id="MF_00462">
    <property type="entry name" value="RsxD_RnfD"/>
    <property type="match status" value="1"/>
</dbReference>
<comment type="similarity">
    <text evidence="10">Belongs to the NqrB/RnfD family.</text>
</comment>
<evidence type="ECO:0000256" key="7">
    <source>
        <dbReference type="ARBA" id="ARBA00022982"/>
    </source>
</evidence>
<comment type="cofactor">
    <cofactor evidence="10">
        <name>FMN</name>
        <dbReference type="ChEBI" id="CHEBI:58210"/>
    </cofactor>
</comment>
<feature type="transmembrane region" description="Helical" evidence="10">
    <location>
        <begin position="288"/>
        <end position="306"/>
    </location>
</feature>
<sequence>MEQKLTVTSAPHVRHPDSTRGIMVDVLIALTPALIFSVYLFGLRALGLVAVSVTSCVLFEYLYRKLLKKSNDIGDFSAAVTGLLLALNLPVGVPYWLPVIGAFFAIVVVKQLYGGIGRNFVNPALAARVFLMLSWPSLMSSFVHPVFSPFAHIGADAVSSATPLAVLKAGGTPDVTLFELLLGHYAGCIGETSAVLLMAGGLYLLYRRVISWQIPVSFLGTVALISFLTGGADPVNAMLTQLLSGGLMLGAIFMATDYTTSPCTGVGKLIFGVGCGLITVFIRRFGGYAEGVSFAILLMNLMVWFIDKYTRPRKFGGAAHGK</sequence>
<keyword evidence="2 10" id="KW-0597">Phosphoprotein</keyword>
<keyword evidence="9 10" id="KW-0472">Membrane</keyword>
<keyword evidence="8 10" id="KW-1133">Transmembrane helix</keyword>
<keyword evidence="7 10" id="KW-0249">Electron transport</keyword>
<feature type="modified residue" description="FMN phosphoryl threonine" evidence="10">
    <location>
        <position position="162"/>
    </location>
</feature>
<feature type="transmembrane region" description="Helical" evidence="10">
    <location>
        <begin position="95"/>
        <end position="113"/>
    </location>
</feature>
<dbReference type="AlphaFoldDB" id="A0A926DFK6"/>
<evidence type="ECO:0000313" key="11">
    <source>
        <dbReference type="EMBL" id="MBC8536384.1"/>
    </source>
</evidence>
<dbReference type="RefSeq" id="WP_249300175.1">
    <property type="nucleotide sequence ID" value="NZ_JACRSP010000002.1"/>
</dbReference>
<dbReference type="GO" id="GO:0022900">
    <property type="term" value="P:electron transport chain"/>
    <property type="evidence" value="ECO:0007669"/>
    <property type="project" value="UniProtKB-UniRule"/>
</dbReference>
<feature type="transmembrane region" description="Helical" evidence="10">
    <location>
        <begin position="182"/>
        <end position="205"/>
    </location>
</feature>
<evidence type="ECO:0000256" key="6">
    <source>
        <dbReference type="ARBA" id="ARBA00022967"/>
    </source>
</evidence>
<evidence type="ECO:0000313" key="12">
    <source>
        <dbReference type="Proteomes" id="UP000620366"/>
    </source>
</evidence>
<feature type="transmembrane region" description="Helical" evidence="10">
    <location>
        <begin position="238"/>
        <end position="258"/>
    </location>
</feature>
<dbReference type="EMBL" id="JACRSP010000002">
    <property type="protein sequence ID" value="MBC8536384.1"/>
    <property type="molecule type" value="Genomic_DNA"/>
</dbReference>
<evidence type="ECO:0000256" key="1">
    <source>
        <dbReference type="ARBA" id="ARBA00022448"/>
    </source>
</evidence>
<evidence type="ECO:0000256" key="2">
    <source>
        <dbReference type="ARBA" id="ARBA00022553"/>
    </source>
</evidence>
<comment type="caution">
    <text evidence="11">The sequence shown here is derived from an EMBL/GenBank/DDBJ whole genome shotgun (WGS) entry which is preliminary data.</text>
</comment>
<dbReference type="NCBIfam" id="TIGR01946">
    <property type="entry name" value="rnfD"/>
    <property type="match status" value="1"/>
</dbReference>
<dbReference type="PANTHER" id="PTHR30578">
    <property type="entry name" value="ELECTRON TRANSPORT COMPLEX PROTEIN RNFD"/>
    <property type="match status" value="1"/>
</dbReference>
<keyword evidence="4 10" id="KW-0288">FMN</keyword>
<keyword evidence="12" id="KW-1185">Reference proteome</keyword>
<protein>
    <recommendedName>
        <fullName evidence="10">Ion-translocating oxidoreductase complex subunit D</fullName>
        <ecNumber evidence="10">7.-.-.-</ecNumber>
    </recommendedName>
    <alternativeName>
        <fullName evidence="10">Rnf electron transport complex subunit D</fullName>
    </alternativeName>
</protein>
<gene>
    <name evidence="10" type="primary">rnfD</name>
    <name evidence="11" type="ORF">H8695_06715</name>
</gene>
<comment type="function">
    <text evidence="10">Part of a membrane-bound complex that couples electron transfer with translocation of ions across the membrane.</text>
</comment>
<dbReference type="InterPro" id="IPR004338">
    <property type="entry name" value="NqrB/RnfD"/>
</dbReference>
<dbReference type="GO" id="GO:0005886">
    <property type="term" value="C:plasma membrane"/>
    <property type="evidence" value="ECO:0007669"/>
    <property type="project" value="UniProtKB-SubCell"/>
</dbReference>
<keyword evidence="3 10" id="KW-0285">Flavoprotein</keyword>
<name>A0A926DFK6_9FIRM</name>
<dbReference type="Pfam" id="PF03116">
    <property type="entry name" value="NQR2_RnfD_RnfE"/>
    <property type="match status" value="1"/>
</dbReference>
<feature type="transmembrane region" description="Helical" evidence="10">
    <location>
        <begin position="265"/>
        <end position="282"/>
    </location>
</feature>
<evidence type="ECO:0000256" key="9">
    <source>
        <dbReference type="ARBA" id="ARBA00023136"/>
    </source>
</evidence>